<evidence type="ECO:0000256" key="4">
    <source>
        <dbReference type="SAM" id="MobiDB-lite"/>
    </source>
</evidence>
<feature type="non-terminal residue" evidence="5">
    <location>
        <position position="490"/>
    </location>
</feature>
<keyword evidence="6" id="KW-1185">Reference proteome</keyword>
<feature type="compositionally biased region" description="Low complexity" evidence="4">
    <location>
        <begin position="444"/>
        <end position="467"/>
    </location>
</feature>
<dbReference type="HOGENOM" id="CLU_557345_0_0_1"/>
<feature type="compositionally biased region" description="Low complexity" evidence="4">
    <location>
        <begin position="370"/>
        <end position="382"/>
    </location>
</feature>
<dbReference type="Gene3D" id="1.10.8.10">
    <property type="entry name" value="DNA helicase RuvA subunit, C-terminal domain"/>
    <property type="match status" value="1"/>
</dbReference>
<feature type="region of interest" description="Disordered" evidence="4">
    <location>
        <begin position="87"/>
        <end position="356"/>
    </location>
</feature>
<feature type="compositionally biased region" description="Polar residues" evidence="4">
    <location>
        <begin position="283"/>
        <end position="295"/>
    </location>
</feature>
<protein>
    <recommendedName>
        <fullName evidence="7">UBA domain-containing protein</fullName>
    </recommendedName>
</protein>
<dbReference type="SUPFAM" id="SSF46934">
    <property type="entry name" value="UBA-like"/>
    <property type="match status" value="1"/>
</dbReference>
<feature type="compositionally biased region" description="Low complexity" evidence="4">
    <location>
        <begin position="105"/>
        <end position="119"/>
    </location>
</feature>
<reference evidence="5 6" key="1">
    <citation type="journal article" date="2007" name="Science">
        <title>Sea anemone genome reveals ancestral eumetazoan gene repertoire and genomic organization.</title>
        <authorList>
            <person name="Putnam N.H."/>
            <person name="Srivastava M."/>
            <person name="Hellsten U."/>
            <person name="Dirks B."/>
            <person name="Chapman J."/>
            <person name="Salamov A."/>
            <person name="Terry A."/>
            <person name="Shapiro H."/>
            <person name="Lindquist E."/>
            <person name="Kapitonov V.V."/>
            <person name="Jurka J."/>
            <person name="Genikhovich G."/>
            <person name="Grigoriev I.V."/>
            <person name="Lucas S.M."/>
            <person name="Steele R.E."/>
            <person name="Finnerty J.R."/>
            <person name="Technau U."/>
            <person name="Martindale M.Q."/>
            <person name="Rokhsar D.S."/>
        </authorList>
    </citation>
    <scope>NUCLEOTIDE SEQUENCE [LARGE SCALE GENOMIC DNA]</scope>
    <source>
        <strain evidence="6">CH2 X CH6</strain>
    </source>
</reference>
<evidence type="ECO:0008006" key="7">
    <source>
        <dbReference type="Google" id="ProtNLM"/>
    </source>
</evidence>
<comment type="subcellular location">
    <subcellularLocation>
        <location evidence="1">Cytoplasm</location>
    </subcellularLocation>
</comment>
<dbReference type="InterPro" id="IPR009060">
    <property type="entry name" value="UBA-like_sf"/>
</dbReference>
<keyword evidence="2" id="KW-0963">Cytoplasm</keyword>
<dbReference type="InParanoid" id="A7SYP6"/>
<feature type="region of interest" description="Disordered" evidence="4">
    <location>
        <begin position="370"/>
        <end position="490"/>
    </location>
</feature>
<dbReference type="STRING" id="45351.A7SYP6"/>
<keyword evidence="3" id="KW-0597">Phosphoprotein</keyword>
<sequence length="490" mass="53298">MARLAIWNSPGGVPINRPTAEQLQYAKLLNNEDQKHIQDQLKQVADMTGRSIDEASVALHDCNYDTEQAINTLFEGKVDQSEWIVSNRKKKHQGGSSQGLDNIMTSQTGSSSRTTSRPSRGGRGGRNRSSDKSGFDSDHRDDNGNVENGRGRGSREDRSSDRRAPGGRGGPPRKGRGGGRGRLFPTRGRAGRLSSRPSAPASNGPTENGTELWDINDNDSGKEKTEMWEDLPQGTEDWGQDEWTPSPVAETTTPGSDSLFSSAPPSSSWPDREQGNKWGDNEPTPSSTSNGTALSSGVIGLEESREKSFTPESVDVAIIHSKLAQNQTDSSPNPNPLLMRIPLPGEMSRHNNHLGPIGKLLENANVQSNNQAVPQPQAQRQPRQNRPKKTPKSQIPEQAVEMPGSMADSLDVQDSSAHLGTEESREPQQSEIPSVKPEPEERSLPTSLPSSLSRTVPITTAATTSASGMTMVEDNTQRHYQHHRAIEKSH</sequence>
<dbReference type="InterPro" id="IPR051833">
    <property type="entry name" value="TC-DDR_regulator"/>
</dbReference>
<gene>
    <name evidence="5" type="ORF">NEMVEDRAFT_v1g219608</name>
</gene>
<dbReference type="EMBL" id="DS469930">
    <property type="protein sequence ID" value="EDO31163.1"/>
    <property type="molecule type" value="Genomic_DNA"/>
</dbReference>
<feature type="compositionally biased region" description="Low complexity" evidence="4">
    <location>
        <begin position="256"/>
        <end position="269"/>
    </location>
</feature>
<evidence type="ECO:0000256" key="1">
    <source>
        <dbReference type="ARBA" id="ARBA00004496"/>
    </source>
</evidence>
<evidence type="ECO:0000256" key="3">
    <source>
        <dbReference type="ARBA" id="ARBA00022553"/>
    </source>
</evidence>
<dbReference type="eggNOG" id="ENOG502QPRH">
    <property type="taxonomic scope" value="Eukaryota"/>
</dbReference>
<dbReference type="OMA" id="RENGMAD"/>
<evidence type="ECO:0000313" key="6">
    <source>
        <dbReference type="Proteomes" id="UP000001593"/>
    </source>
</evidence>
<feature type="compositionally biased region" description="Polar residues" evidence="4">
    <location>
        <begin position="195"/>
        <end position="209"/>
    </location>
</feature>
<dbReference type="GO" id="GO:0005737">
    <property type="term" value="C:cytoplasm"/>
    <property type="evidence" value="ECO:0007669"/>
    <property type="project" value="UniProtKB-SubCell"/>
</dbReference>
<evidence type="ECO:0000313" key="5">
    <source>
        <dbReference type="EMBL" id="EDO31163.1"/>
    </source>
</evidence>
<dbReference type="AlphaFoldDB" id="A7SYP6"/>
<dbReference type="InterPro" id="IPR022166">
    <property type="entry name" value="UBAP2/Lig"/>
</dbReference>
<evidence type="ECO:0000256" key="2">
    <source>
        <dbReference type="ARBA" id="ARBA00022490"/>
    </source>
</evidence>
<dbReference type="Pfam" id="PF12478">
    <property type="entry name" value="UBAP2-Lig"/>
    <property type="match status" value="1"/>
</dbReference>
<accession>A7SYP6</accession>
<feature type="compositionally biased region" description="Polar residues" evidence="4">
    <location>
        <begin position="323"/>
        <end position="332"/>
    </location>
</feature>
<proteinExistence type="predicted"/>
<dbReference type="Proteomes" id="UP000001593">
    <property type="component" value="Unassembled WGS sequence"/>
</dbReference>
<dbReference type="PANTHER" id="PTHR16308:SF13">
    <property type="entry name" value="PROTEIN LINGERER"/>
    <property type="match status" value="1"/>
</dbReference>
<feature type="compositionally biased region" description="Polar residues" evidence="4">
    <location>
        <begin position="94"/>
        <end position="104"/>
    </location>
</feature>
<dbReference type="PANTHER" id="PTHR16308">
    <property type="entry name" value="UBIQUITIN ASSOCIATED PROTEIN 2-LIKE/LINGERER"/>
    <property type="match status" value="1"/>
</dbReference>
<dbReference type="CDD" id="cd14277">
    <property type="entry name" value="UBA_UBP2_like"/>
    <property type="match status" value="1"/>
</dbReference>
<name>A7SYP6_NEMVE</name>
<organism evidence="5 6">
    <name type="scientific">Nematostella vectensis</name>
    <name type="common">Starlet sea anemone</name>
    <dbReference type="NCBI Taxonomy" id="45351"/>
    <lineage>
        <taxon>Eukaryota</taxon>
        <taxon>Metazoa</taxon>
        <taxon>Cnidaria</taxon>
        <taxon>Anthozoa</taxon>
        <taxon>Hexacorallia</taxon>
        <taxon>Actiniaria</taxon>
        <taxon>Edwardsiidae</taxon>
        <taxon>Nematostella</taxon>
    </lineage>
</organism>
<feature type="compositionally biased region" description="Basic and acidic residues" evidence="4">
    <location>
        <begin position="128"/>
        <end position="164"/>
    </location>
</feature>